<reference evidence="1 2" key="1">
    <citation type="submission" date="2010-03" db="EMBL/GenBank/DDBJ databases">
        <title>The genome sequence of Gordonibacter pamelaeae 7-10-1-bT.</title>
        <authorList>
            <consortium name="metaHIT consortium -- http://www.metahit.eu/"/>
            <person name="Pajon A."/>
            <person name="Turner K."/>
            <person name="Parkhill J."/>
            <person name="Timmis K."/>
            <person name="Oxley A."/>
            <person name="Wurdemann D."/>
        </authorList>
    </citation>
    <scope>NUCLEOTIDE SEQUENCE [LARGE SCALE GENOMIC DNA]</scope>
    <source>
        <strain evidence="2">7-10-1-b</strain>
    </source>
</reference>
<proteinExistence type="predicted"/>
<dbReference type="BioCyc" id="GPAM657308:GPA_RS06820-MONOMER"/>
<dbReference type="RefSeq" id="WP_015539407.1">
    <property type="nucleotide sequence ID" value="NC_021021.1"/>
</dbReference>
<accession>D6E8L0</accession>
<protein>
    <submittedName>
        <fullName evidence="1">Uncharacterized protein</fullName>
    </submittedName>
</protein>
<keyword evidence="2" id="KW-1185">Reference proteome</keyword>
<evidence type="ECO:0000313" key="2">
    <source>
        <dbReference type="Proteomes" id="UP000008805"/>
    </source>
</evidence>
<reference evidence="1 2" key="2">
    <citation type="submission" date="2010-03" db="EMBL/GenBank/DDBJ databases">
        <authorList>
            <person name="Pajon A."/>
        </authorList>
    </citation>
    <scope>NUCLEOTIDE SEQUENCE [LARGE SCALE GENOMIC DNA]</scope>
    <source>
        <strain evidence="2">7-10-1-b</strain>
    </source>
</reference>
<name>D6E8L0_9ACTN</name>
<evidence type="ECO:0000313" key="1">
    <source>
        <dbReference type="EMBL" id="CBL04057.1"/>
    </source>
</evidence>
<organism evidence="1 2">
    <name type="scientific">Gordonibacter pamelaeae 7-10-1-b</name>
    <dbReference type="NCBI Taxonomy" id="657308"/>
    <lineage>
        <taxon>Bacteria</taxon>
        <taxon>Bacillati</taxon>
        <taxon>Actinomycetota</taxon>
        <taxon>Coriobacteriia</taxon>
        <taxon>Eggerthellales</taxon>
        <taxon>Eggerthellaceae</taxon>
        <taxon>Gordonibacter</taxon>
    </lineage>
</organism>
<sequence>MRKDTYRIGDGTFAFSPAVFDSLLGHGAKGAARMRELAGAMHVSISSIKDWRRRRGAHAPSDFEKVEDIACWAHIDVADLLIESGDRTMDEKLTENQLDVLCVLWNQAYDFLDLCEETDHFVWPTTDLRCVPDSILHDIKVNPEDDKSRPPWEIGTEDLFLQTLDVYLRACRRATPYVGESDIFVRLLGLCDIMTETAFGEDDGKWLPDPDMIFDPHEDGCVSPMEAAELKCRKLLDEIRNDLLALRPTAGK</sequence>
<gene>
    <name evidence="1" type="ORF">GPA_14640</name>
</gene>
<dbReference type="HOGENOM" id="CLU_1110069_0_0_11"/>
<dbReference type="KEGG" id="gpa:GPA_14640"/>
<dbReference type="EMBL" id="FP929047">
    <property type="protein sequence ID" value="CBL04057.1"/>
    <property type="molecule type" value="Genomic_DNA"/>
</dbReference>
<dbReference type="Proteomes" id="UP000008805">
    <property type="component" value="Chromosome"/>
</dbReference>
<dbReference type="PATRIC" id="fig|657308.3.peg.1046"/>
<dbReference type="AlphaFoldDB" id="D6E8L0"/>